<accession>A0A2P5X0P8</accession>
<dbReference type="AlphaFoldDB" id="A0A2P5X0P8"/>
<dbReference type="PRINTS" id="PR00367">
    <property type="entry name" value="ETHRSPELEMNT"/>
</dbReference>
<comment type="subcellular location">
    <subcellularLocation>
        <location evidence="1">Nucleus</location>
    </subcellularLocation>
</comment>
<dbReference type="SUPFAM" id="SSF54171">
    <property type="entry name" value="DNA-binding domain"/>
    <property type="match status" value="1"/>
</dbReference>
<dbReference type="OrthoDB" id="670255at2759"/>
<comment type="similarity">
    <text evidence="6">Belongs to the AP2/ERF transcription factor family. ERF subfamily.</text>
</comment>
<sequence>MRLGFGLEHLTDQEAFSTRGSSATLNFPLEVVRESLPSIKYRCDEGCSPALALKRRHCLRKRSKEQLQWRSCFSIIQALNHCFDRHRRRRRPFLVAGMSFFLTSMTWKKWFWWIWRRRPWICPTTPLDIPKLKELPKEEKAYRGVRKRPWGKHSAGIRDSTRNEVRVWLGTFDRPRGVFDERIIGNTQFPVGSSTRIASEH</sequence>
<feature type="domain" description="AP2/ERF" evidence="7">
    <location>
        <begin position="141"/>
        <end position="173"/>
    </location>
</feature>
<evidence type="ECO:0000313" key="8">
    <source>
        <dbReference type="EMBL" id="PPR96916.1"/>
    </source>
</evidence>
<evidence type="ECO:0000256" key="4">
    <source>
        <dbReference type="ARBA" id="ARBA00023163"/>
    </source>
</evidence>
<dbReference type="PANTHER" id="PTHR31190:SF72">
    <property type="entry name" value="AP2 DOMAIN CONTAINING PROTEIN, EXPRESSED"/>
    <property type="match status" value="1"/>
</dbReference>
<dbReference type="InterPro" id="IPR001471">
    <property type="entry name" value="AP2/ERF_dom"/>
</dbReference>
<reference evidence="8 9" key="1">
    <citation type="submission" date="2015-01" db="EMBL/GenBank/DDBJ databases">
        <title>Genome of allotetraploid Gossypium barbadense reveals genomic plasticity and fiber elongation in cotton evolution.</title>
        <authorList>
            <person name="Chen X."/>
            <person name="Liu X."/>
            <person name="Zhao B."/>
            <person name="Zheng H."/>
            <person name="Hu Y."/>
            <person name="Lu G."/>
            <person name="Yang C."/>
            <person name="Chen J."/>
            <person name="Shan C."/>
            <person name="Zhang L."/>
            <person name="Zhou Y."/>
            <person name="Wang L."/>
            <person name="Guo W."/>
            <person name="Bai Y."/>
            <person name="Ruan J."/>
            <person name="Shangguan X."/>
            <person name="Mao Y."/>
            <person name="Jiang J."/>
            <person name="Zhu Y."/>
            <person name="Lei J."/>
            <person name="Kang H."/>
            <person name="Chen S."/>
            <person name="He X."/>
            <person name="Wang R."/>
            <person name="Wang Y."/>
            <person name="Chen J."/>
            <person name="Wang L."/>
            <person name="Yu S."/>
            <person name="Wang B."/>
            <person name="Wei J."/>
            <person name="Song S."/>
            <person name="Lu X."/>
            <person name="Gao Z."/>
            <person name="Gu W."/>
            <person name="Deng X."/>
            <person name="Ma D."/>
            <person name="Wang S."/>
            <person name="Liang W."/>
            <person name="Fang L."/>
            <person name="Cai C."/>
            <person name="Zhu X."/>
            <person name="Zhou B."/>
            <person name="Zhang Y."/>
            <person name="Chen Z."/>
            <person name="Xu S."/>
            <person name="Zhu R."/>
            <person name="Wang S."/>
            <person name="Zhang T."/>
            <person name="Zhao G."/>
        </authorList>
    </citation>
    <scope>NUCLEOTIDE SEQUENCE [LARGE SCALE GENOMIC DNA]</scope>
    <source>
        <strain evidence="9">cv. Xinhai21</strain>
        <tissue evidence="8">Leaf</tissue>
    </source>
</reference>
<evidence type="ECO:0000256" key="5">
    <source>
        <dbReference type="ARBA" id="ARBA00023242"/>
    </source>
</evidence>
<dbReference type="Gene3D" id="3.30.730.10">
    <property type="entry name" value="AP2/ERF domain"/>
    <property type="match status" value="1"/>
</dbReference>
<proteinExistence type="inferred from homology"/>
<dbReference type="GO" id="GO:0003677">
    <property type="term" value="F:DNA binding"/>
    <property type="evidence" value="ECO:0007669"/>
    <property type="project" value="UniProtKB-KW"/>
</dbReference>
<keyword evidence="3" id="KW-0238">DNA-binding</keyword>
<protein>
    <recommendedName>
        <fullName evidence="7">AP2/ERF domain-containing protein</fullName>
    </recommendedName>
</protein>
<gene>
    <name evidence="8" type="ORF">GOBAR_AA23750</name>
</gene>
<dbReference type="SMART" id="SM00380">
    <property type="entry name" value="AP2"/>
    <property type="match status" value="1"/>
</dbReference>
<dbReference type="GO" id="GO:0003700">
    <property type="term" value="F:DNA-binding transcription factor activity"/>
    <property type="evidence" value="ECO:0007669"/>
    <property type="project" value="InterPro"/>
</dbReference>
<evidence type="ECO:0000313" key="9">
    <source>
        <dbReference type="Proteomes" id="UP000239757"/>
    </source>
</evidence>
<keyword evidence="4" id="KW-0804">Transcription</keyword>
<name>A0A2P5X0P8_GOSBA</name>
<dbReference type="PROSITE" id="PS51032">
    <property type="entry name" value="AP2_ERF"/>
    <property type="match status" value="1"/>
</dbReference>
<keyword evidence="5" id="KW-0539">Nucleus</keyword>
<dbReference type="Proteomes" id="UP000239757">
    <property type="component" value="Unassembled WGS sequence"/>
</dbReference>
<evidence type="ECO:0000256" key="2">
    <source>
        <dbReference type="ARBA" id="ARBA00023015"/>
    </source>
</evidence>
<dbReference type="InterPro" id="IPR036955">
    <property type="entry name" value="AP2/ERF_dom_sf"/>
</dbReference>
<evidence type="ECO:0000256" key="3">
    <source>
        <dbReference type="ARBA" id="ARBA00023125"/>
    </source>
</evidence>
<organism evidence="8 9">
    <name type="scientific">Gossypium barbadense</name>
    <name type="common">Sea Island cotton</name>
    <name type="synonym">Hibiscus barbadensis</name>
    <dbReference type="NCBI Taxonomy" id="3634"/>
    <lineage>
        <taxon>Eukaryota</taxon>
        <taxon>Viridiplantae</taxon>
        <taxon>Streptophyta</taxon>
        <taxon>Embryophyta</taxon>
        <taxon>Tracheophyta</taxon>
        <taxon>Spermatophyta</taxon>
        <taxon>Magnoliopsida</taxon>
        <taxon>eudicotyledons</taxon>
        <taxon>Gunneridae</taxon>
        <taxon>Pentapetalae</taxon>
        <taxon>rosids</taxon>
        <taxon>malvids</taxon>
        <taxon>Malvales</taxon>
        <taxon>Malvaceae</taxon>
        <taxon>Malvoideae</taxon>
        <taxon>Gossypium</taxon>
    </lineage>
</organism>
<dbReference type="EMBL" id="KZ665964">
    <property type="protein sequence ID" value="PPR96916.1"/>
    <property type="molecule type" value="Genomic_DNA"/>
</dbReference>
<evidence type="ECO:0000256" key="1">
    <source>
        <dbReference type="ARBA" id="ARBA00004123"/>
    </source>
</evidence>
<dbReference type="GO" id="GO:0009873">
    <property type="term" value="P:ethylene-activated signaling pathway"/>
    <property type="evidence" value="ECO:0007669"/>
    <property type="project" value="InterPro"/>
</dbReference>
<evidence type="ECO:0000259" key="7">
    <source>
        <dbReference type="PROSITE" id="PS51032"/>
    </source>
</evidence>
<keyword evidence="2" id="KW-0805">Transcription regulation</keyword>
<dbReference type="GO" id="GO:0005634">
    <property type="term" value="C:nucleus"/>
    <property type="evidence" value="ECO:0007669"/>
    <property type="project" value="UniProtKB-SubCell"/>
</dbReference>
<dbReference type="InterPro" id="IPR016177">
    <property type="entry name" value="DNA-bd_dom_sf"/>
</dbReference>
<dbReference type="PANTHER" id="PTHR31190">
    <property type="entry name" value="DNA-BINDING DOMAIN"/>
    <property type="match status" value="1"/>
</dbReference>
<dbReference type="InterPro" id="IPR044808">
    <property type="entry name" value="ERF_plant"/>
</dbReference>
<evidence type="ECO:0000256" key="6">
    <source>
        <dbReference type="ARBA" id="ARBA00024343"/>
    </source>
</evidence>